<evidence type="ECO:0000256" key="7">
    <source>
        <dbReference type="ARBA" id="ARBA00023002"/>
    </source>
</evidence>
<evidence type="ECO:0000256" key="4">
    <source>
        <dbReference type="ARBA" id="ARBA00022723"/>
    </source>
</evidence>
<keyword evidence="12" id="KW-0624">Polysaccharide degradation</keyword>
<comment type="caution">
    <text evidence="19">The sequence shown here is derived from an EMBL/GenBank/DDBJ whole genome shotgun (WGS) entry which is preliminary data.</text>
</comment>
<dbReference type="GO" id="GO:0005576">
    <property type="term" value="C:extracellular region"/>
    <property type="evidence" value="ECO:0007669"/>
    <property type="project" value="UniProtKB-SubCell"/>
</dbReference>
<evidence type="ECO:0000313" key="20">
    <source>
        <dbReference type="Proteomes" id="UP000770015"/>
    </source>
</evidence>
<evidence type="ECO:0000256" key="13">
    <source>
        <dbReference type="ARBA" id="ARBA00044502"/>
    </source>
</evidence>
<keyword evidence="11" id="KW-0119">Carbohydrate metabolism</keyword>
<comment type="catalytic activity">
    <reaction evidence="14">
        <text>[(1-&gt;4)-beta-D-glucosyl]n+m + reduced acceptor + O2 = 4-dehydro-beta-D-glucosyl-[(1-&gt;4)-beta-D-glucosyl]n-1 + [(1-&gt;4)-beta-D-glucosyl]m + acceptor + H2O.</text>
        <dbReference type="EC" id="1.14.99.56"/>
    </reaction>
</comment>
<keyword evidence="3" id="KW-0964">Secreted</keyword>
<dbReference type="EC" id="1.14.99.56" evidence="15"/>
<keyword evidence="10" id="KW-1015">Disulfide bond</keyword>
<keyword evidence="6" id="KW-0136">Cellulose degradation</keyword>
<dbReference type="AlphaFoldDB" id="A0A9P8V977"/>
<feature type="compositionally biased region" description="Pro residues" evidence="16">
    <location>
        <begin position="239"/>
        <end position="278"/>
    </location>
</feature>
<dbReference type="Gene3D" id="2.70.50.70">
    <property type="match status" value="1"/>
</dbReference>
<evidence type="ECO:0000256" key="17">
    <source>
        <dbReference type="SAM" id="SignalP"/>
    </source>
</evidence>
<dbReference type="PROSITE" id="PS51164">
    <property type="entry name" value="CBM1_2"/>
    <property type="match status" value="1"/>
</dbReference>
<dbReference type="SUPFAM" id="SSF57180">
    <property type="entry name" value="Cellulose-binding domain"/>
    <property type="match status" value="1"/>
</dbReference>
<keyword evidence="9" id="KW-0503">Monooxygenase</keyword>
<dbReference type="Proteomes" id="UP000770015">
    <property type="component" value="Unassembled WGS sequence"/>
</dbReference>
<sequence length="317" mass="33502">MKLASLLVLMAPVAMGHCKFWPTIVEDMFERTIVNGVRSGVWQYIRETANNPTSSPVEDVTSNLMRCYEKPGRAAVAVQTVAAGTRVGFTSNAPMGHPGPSLFYMARVPDGQNVDTWVPSGNVWFKIDQHGHKSGVLPPFEVEMTEIYTTIPANLRPGNYLLRAEHIGLHSYQAPQFYISCAQFAVTGSGTASPTGLVAFPGAYSKNDPGLLFNIYAGVPSSYPYPGPAVWGSGGSSPPSTPPPTSPPPSTPPPTTPPPTVPPPTTPPTTPPTQPPPSGGNCAALWAQCGGQGWTGPTCCTSGTCVSSNNWYAQCLN</sequence>
<keyword evidence="5 17" id="KW-0732">Signal</keyword>
<dbReference type="GO" id="GO:0030248">
    <property type="term" value="F:cellulose binding"/>
    <property type="evidence" value="ECO:0007669"/>
    <property type="project" value="InterPro"/>
</dbReference>
<evidence type="ECO:0000256" key="14">
    <source>
        <dbReference type="ARBA" id="ARBA00045077"/>
    </source>
</evidence>
<feature type="region of interest" description="Disordered" evidence="16">
    <location>
        <begin position="232"/>
        <end position="279"/>
    </location>
</feature>
<gene>
    <name evidence="19" type="ORF">F5X68DRAFT_223000</name>
</gene>
<name>A0A9P8V977_9PEZI</name>
<evidence type="ECO:0000256" key="15">
    <source>
        <dbReference type="ARBA" id="ARBA00047174"/>
    </source>
</evidence>
<evidence type="ECO:0000313" key="19">
    <source>
        <dbReference type="EMBL" id="KAH6684832.1"/>
    </source>
</evidence>
<dbReference type="PANTHER" id="PTHR33353">
    <property type="entry name" value="PUTATIVE (AFU_ORTHOLOGUE AFUA_1G12560)-RELATED"/>
    <property type="match status" value="1"/>
</dbReference>
<dbReference type="EMBL" id="JAGSXJ010000016">
    <property type="protein sequence ID" value="KAH6684832.1"/>
    <property type="molecule type" value="Genomic_DNA"/>
</dbReference>
<dbReference type="SMART" id="SM00236">
    <property type="entry name" value="fCBD"/>
    <property type="match status" value="1"/>
</dbReference>
<protein>
    <recommendedName>
        <fullName evidence="15">lytic cellulose monooxygenase (C4-dehydrogenating)</fullName>
        <ecNumber evidence="15">1.14.99.56</ecNumber>
    </recommendedName>
</protein>
<keyword evidence="8" id="KW-0186">Copper</keyword>
<comment type="subcellular location">
    <subcellularLocation>
        <location evidence="2">Secreted</location>
    </subcellularLocation>
</comment>
<dbReference type="CDD" id="cd21175">
    <property type="entry name" value="LPMO_AA9"/>
    <property type="match status" value="1"/>
</dbReference>
<evidence type="ECO:0000256" key="10">
    <source>
        <dbReference type="ARBA" id="ARBA00023157"/>
    </source>
</evidence>
<keyword evidence="7" id="KW-0560">Oxidoreductase</keyword>
<dbReference type="Pfam" id="PF03443">
    <property type="entry name" value="AA9"/>
    <property type="match status" value="1"/>
</dbReference>
<comment type="similarity">
    <text evidence="13">Belongs to the polysaccharide monooxygenase AA9 family.</text>
</comment>
<dbReference type="GO" id="GO:0016787">
    <property type="term" value="F:hydrolase activity"/>
    <property type="evidence" value="ECO:0007669"/>
    <property type="project" value="UniProtKB-KW"/>
</dbReference>
<evidence type="ECO:0000256" key="1">
    <source>
        <dbReference type="ARBA" id="ARBA00001973"/>
    </source>
</evidence>
<evidence type="ECO:0000256" key="11">
    <source>
        <dbReference type="ARBA" id="ARBA00023277"/>
    </source>
</evidence>
<dbReference type="Pfam" id="PF00734">
    <property type="entry name" value="CBM_1"/>
    <property type="match status" value="1"/>
</dbReference>
<dbReference type="OrthoDB" id="5271017at2759"/>
<dbReference type="PANTHER" id="PTHR33353:SF10">
    <property type="entry name" value="ENDO-BETA-1,4-GLUCANASE D"/>
    <property type="match status" value="1"/>
</dbReference>
<comment type="cofactor">
    <cofactor evidence="1">
        <name>Cu(2+)</name>
        <dbReference type="ChEBI" id="CHEBI:29036"/>
    </cofactor>
</comment>
<proteinExistence type="inferred from homology"/>
<reference evidence="19" key="1">
    <citation type="journal article" date="2021" name="Nat. Commun.">
        <title>Genetic determinants of endophytism in the Arabidopsis root mycobiome.</title>
        <authorList>
            <person name="Mesny F."/>
            <person name="Miyauchi S."/>
            <person name="Thiergart T."/>
            <person name="Pickel B."/>
            <person name="Atanasova L."/>
            <person name="Karlsson M."/>
            <person name="Huettel B."/>
            <person name="Barry K.W."/>
            <person name="Haridas S."/>
            <person name="Chen C."/>
            <person name="Bauer D."/>
            <person name="Andreopoulos W."/>
            <person name="Pangilinan J."/>
            <person name="LaButti K."/>
            <person name="Riley R."/>
            <person name="Lipzen A."/>
            <person name="Clum A."/>
            <person name="Drula E."/>
            <person name="Henrissat B."/>
            <person name="Kohler A."/>
            <person name="Grigoriev I.V."/>
            <person name="Martin F.M."/>
            <person name="Hacquard S."/>
        </authorList>
    </citation>
    <scope>NUCLEOTIDE SEQUENCE</scope>
    <source>
        <strain evidence="19">MPI-SDFR-AT-0117</strain>
    </source>
</reference>
<evidence type="ECO:0000256" key="16">
    <source>
        <dbReference type="SAM" id="MobiDB-lite"/>
    </source>
</evidence>
<dbReference type="InterPro" id="IPR049892">
    <property type="entry name" value="AA9"/>
</dbReference>
<dbReference type="InterPro" id="IPR000254">
    <property type="entry name" value="CBD"/>
</dbReference>
<evidence type="ECO:0000256" key="9">
    <source>
        <dbReference type="ARBA" id="ARBA00023033"/>
    </source>
</evidence>
<dbReference type="InterPro" id="IPR005103">
    <property type="entry name" value="AA9_LPMO"/>
</dbReference>
<evidence type="ECO:0000256" key="2">
    <source>
        <dbReference type="ARBA" id="ARBA00004613"/>
    </source>
</evidence>
<evidence type="ECO:0000256" key="12">
    <source>
        <dbReference type="ARBA" id="ARBA00023326"/>
    </source>
</evidence>
<keyword evidence="19" id="KW-0378">Hydrolase</keyword>
<dbReference type="InterPro" id="IPR035971">
    <property type="entry name" value="CBD_sf"/>
</dbReference>
<dbReference type="PROSITE" id="PS00562">
    <property type="entry name" value="CBM1_1"/>
    <property type="match status" value="1"/>
</dbReference>
<evidence type="ECO:0000256" key="6">
    <source>
        <dbReference type="ARBA" id="ARBA00023001"/>
    </source>
</evidence>
<evidence type="ECO:0000259" key="18">
    <source>
        <dbReference type="PROSITE" id="PS51164"/>
    </source>
</evidence>
<keyword evidence="20" id="KW-1185">Reference proteome</keyword>
<feature type="domain" description="CBM1" evidence="18">
    <location>
        <begin position="281"/>
        <end position="316"/>
    </location>
</feature>
<evidence type="ECO:0000256" key="5">
    <source>
        <dbReference type="ARBA" id="ARBA00022729"/>
    </source>
</evidence>
<evidence type="ECO:0000256" key="8">
    <source>
        <dbReference type="ARBA" id="ARBA00023008"/>
    </source>
</evidence>
<evidence type="ECO:0000256" key="3">
    <source>
        <dbReference type="ARBA" id="ARBA00022525"/>
    </source>
</evidence>
<keyword evidence="4" id="KW-0479">Metal-binding</keyword>
<dbReference type="GO" id="GO:0030245">
    <property type="term" value="P:cellulose catabolic process"/>
    <property type="evidence" value="ECO:0007669"/>
    <property type="project" value="UniProtKB-KW"/>
</dbReference>
<feature type="chain" id="PRO_5040415878" description="lytic cellulose monooxygenase (C4-dehydrogenating)" evidence="17">
    <location>
        <begin position="17"/>
        <end position="317"/>
    </location>
</feature>
<dbReference type="GO" id="GO:0004497">
    <property type="term" value="F:monooxygenase activity"/>
    <property type="evidence" value="ECO:0007669"/>
    <property type="project" value="UniProtKB-KW"/>
</dbReference>
<feature type="signal peptide" evidence="17">
    <location>
        <begin position="1"/>
        <end position="16"/>
    </location>
</feature>
<organism evidence="19 20">
    <name type="scientific">Plectosphaerella plurivora</name>
    <dbReference type="NCBI Taxonomy" id="936078"/>
    <lineage>
        <taxon>Eukaryota</taxon>
        <taxon>Fungi</taxon>
        <taxon>Dikarya</taxon>
        <taxon>Ascomycota</taxon>
        <taxon>Pezizomycotina</taxon>
        <taxon>Sordariomycetes</taxon>
        <taxon>Hypocreomycetidae</taxon>
        <taxon>Glomerellales</taxon>
        <taxon>Plectosphaerellaceae</taxon>
        <taxon>Plectosphaerella</taxon>
    </lineage>
</organism>
<accession>A0A9P8V977</accession>
<dbReference type="GO" id="GO:0046872">
    <property type="term" value="F:metal ion binding"/>
    <property type="evidence" value="ECO:0007669"/>
    <property type="project" value="UniProtKB-KW"/>
</dbReference>